<sequence>MNDTYMQTRNNILMMKPLPSVGNVYSIILSDEKQRQVSSTSQFSSQSASFHARISKPSFPSKVSFEGTRNSLIYKYCKKPGHSIDKCYKLHGYPSNFKFSKGPPPRRSAAHVELDSSGVFSAPGSSVGPAKHEESSVIPSLTRDQYSQLMTLLQQSQIYASPHFPPLFASANFASKLMPYEGVSYGTCMLSSVNDIVWIIDSGATDHMTSIKSLLFDIITLPIPYIMSLPNEYKVKVTNVGSLALFPNLILHNILYIPSFNHNLISVQKLLNHCDDVVQFTKSACTFQGPSMKKPVVLGRLDTGLYKLFQHVTSPIDPVHVNYCSSVVSSLPVSSLPVVSTTDVNDDSSVNTMVASNKVNNSDVVWHYRLGHITFSKMKFISGIISDLSSKQSFICPICPLARQTRLPFHDSSIQSTHFFQLVHIDTWGPYSTPTHSGAKYFLTIVDDYTRATWTHLMGQKAIDVIFHEHIFPFLKPSPSPSLVLPSPLSPGHFSDDSTSSIPTSIPGHSSPPILPAHISPDSTSSLSPSIPMPSPSIFTPDLSSDVSTSPLSSPAHISSTPSSDHPPLRRSSRLIMSLPIFGTFSESVSFNATTSQLHIPEPYTYSQVVAVPEWQEAMRKEFEALEANRTWDIVELPLVKSL</sequence>
<dbReference type="SUPFAM" id="SSF53098">
    <property type="entry name" value="Ribonuclease H-like"/>
    <property type="match status" value="1"/>
</dbReference>
<reference evidence="2" key="2">
    <citation type="submission" date="2025-08" db="UniProtKB">
        <authorList>
            <consortium name="RefSeq"/>
        </authorList>
    </citation>
    <scope>IDENTIFICATION</scope>
</reference>
<dbReference type="KEGG" id="nta:107830311"/>
<dbReference type="RefSeq" id="XP_016513327.1">
    <property type="nucleotide sequence ID" value="XM_016657841.1"/>
</dbReference>
<dbReference type="PANTHER" id="PTHR34222:SF33">
    <property type="entry name" value="RETROTRANSPOSON GAG DOMAIN-CONTAINING PROTEIN"/>
    <property type="match status" value="1"/>
</dbReference>
<gene>
    <name evidence="2" type="primary">LOC107830311</name>
</gene>
<dbReference type="InterPro" id="IPR025724">
    <property type="entry name" value="GAG-pre-integrase_dom"/>
</dbReference>
<dbReference type="PaxDb" id="4097-A0A1S4DIY8"/>
<organism evidence="1 2">
    <name type="scientific">Nicotiana tabacum</name>
    <name type="common">Common tobacco</name>
    <dbReference type="NCBI Taxonomy" id="4097"/>
    <lineage>
        <taxon>Eukaryota</taxon>
        <taxon>Viridiplantae</taxon>
        <taxon>Streptophyta</taxon>
        <taxon>Embryophyta</taxon>
        <taxon>Tracheophyta</taxon>
        <taxon>Spermatophyta</taxon>
        <taxon>Magnoliopsida</taxon>
        <taxon>eudicotyledons</taxon>
        <taxon>Gunneridae</taxon>
        <taxon>Pentapetalae</taxon>
        <taxon>asterids</taxon>
        <taxon>lamiids</taxon>
        <taxon>Solanales</taxon>
        <taxon>Solanaceae</taxon>
        <taxon>Nicotianoideae</taxon>
        <taxon>Nicotianeae</taxon>
        <taxon>Nicotiana</taxon>
    </lineage>
</organism>
<protein>
    <recommendedName>
        <fullName evidence="3">Retrovirus-related Pol polyprotein from transposon TNT 1-94</fullName>
    </recommendedName>
</protein>
<dbReference type="GeneID" id="107830311"/>
<dbReference type="GO" id="GO:0003676">
    <property type="term" value="F:nucleic acid binding"/>
    <property type="evidence" value="ECO:0007669"/>
    <property type="project" value="InterPro"/>
</dbReference>
<evidence type="ECO:0000313" key="1">
    <source>
        <dbReference type="Proteomes" id="UP000790787"/>
    </source>
</evidence>
<dbReference type="Gene3D" id="3.30.420.10">
    <property type="entry name" value="Ribonuclease H-like superfamily/Ribonuclease H"/>
    <property type="match status" value="1"/>
</dbReference>
<keyword evidence="1" id="KW-1185">Reference proteome</keyword>
<evidence type="ECO:0000313" key="2">
    <source>
        <dbReference type="RefSeq" id="XP_016513327.1"/>
    </source>
</evidence>
<reference evidence="1" key="1">
    <citation type="journal article" date="2014" name="Nat. Commun.">
        <title>The tobacco genome sequence and its comparison with those of tomato and potato.</title>
        <authorList>
            <person name="Sierro N."/>
            <person name="Battey J.N."/>
            <person name="Ouadi S."/>
            <person name="Bakaher N."/>
            <person name="Bovet L."/>
            <person name="Willig A."/>
            <person name="Goepfert S."/>
            <person name="Peitsch M.C."/>
            <person name="Ivanov N.V."/>
        </authorList>
    </citation>
    <scope>NUCLEOTIDE SEQUENCE [LARGE SCALE GENOMIC DNA]</scope>
</reference>
<dbReference type="InterPro" id="IPR012337">
    <property type="entry name" value="RNaseH-like_sf"/>
</dbReference>
<dbReference type="InterPro" id="IPR036397">
    <property type="entry name" value="RNaseH_sf"/>
</dbReference>
<name>A0A1S4DIY8_TOBAC</name>
<dbReference type="OrthoDB" id="1745225at2759"/>
<dbReference type="PANTHER" id="PTHR34222">
    <property type="entry name" value="GAG_PRE-INTEGRS DOMAIN-CONTAINING PROTEIN"/>
    <property type="match status" value="1"/>
</dbReference>
<dbReference type="Pfam" id="PF13976">
    <property type="entry name" value="gag_pre-integrs"/>
    <property type="match status" value="1"/>
</dbReference>
<accession>A0A1S4DIY8</accession>
<dbReference type="Proteomes" id="UP000790787">
    <property type="component" value="Chromosome 3"/>
</dbReference>
<dbReference type="AlphaFoldDB" id="A0A1S4DIY8"/>
<dbReference type="InterPro" id="IPR054722">
    <property type="entry name" value="PolX-like_BBD"/>
</dbReference>
<dbReference type="Pfam" id="PF22936">
    <property type="entry name" value="Pol_BBD"/>
    <property type="match status" value="1"/>
</dbReference>
<evidence type="ECO:0008006" key="3">
    <source>
        <dbReference type="Google" id="ProtNLM"/>
    </source>
</evidence>
<proteinExistence type="predicted"/>